<dbReference type="Gene3D" id="2.60.40.1120">
    <property type="entry name" value="Carboxypeptidase-like, regulatory domain"/>
    <property type="match status" value="2"/>
</dbReference>
<accession>A0ABW4A2Q4</accession>
<proteinExistence type="predicted"/>
<comment type="caution">
    <text evidence="2">The sequence shown here is derived from an EMBL/GenBank/DDBJ whole genome shotgun (WGS) entry which is preliminary data.</text>
</comment>
<dbReference type="EMBL" id="JBHTMK010000005">
    <property type="protein sequence ID" value="MFD1364740.1"/>
    <property type="molecule type" value="Genomic_DNA"/>
</dbReference>
<feature type="signal peptide" evidence="1">
    <location>
        <begin position="1"/>
        <end position="32"/>
    </location>
</feature>
<organism evidence="2 3">
    <name type="scientific">Actinoplanes sichuanensis</name>
    <dbReference type="NCBI Taxonomy" id="512349"/>
    <lineage>
        <taxon>Bacteria</taxon>
        <taxon>Bacillati</taxon>
        <taxon>Actinomycetota</taxon>
        <taxon>Actinomycetes</taxon>
        <taxon>Micromonosporales</taxon>
        <taxon>Micromonosporaceae</taxon>
        <taxon>Actinoplanes</taxon>
    </lineage>
</organism>
<dbReference type="InterPro" id="IPR013784">
    <property type="entry name" value="Carb-bd-like_fold"/>
</dbReference>
<sequence>MFFVSVRRLLATALAVLLAGFLLTTGAAPALADPAAPTGTFEGWVKDPGGLPLEGVTVTLEPGGYQQNSDASGRVLFTDLPVGEYLVSASTTLNGDCPVSRSQLLFVDQYGITFGLTLYTEDGEPCPPPAEPEVPAATLGGLVWGEAVAGVTVTLQPGGLQATTNEWGGFEFPGLAAGTYTLTATAAGGDCGLTASLEAVLGGTDSWYDLFLEPTVCP</sequence>
<gene>
    <name evidence="2" type="ORF">ACFQ5G_05200</name>
</gene>
<dbReference type="Pfam" id="PF13620">
    <property type="entry name" value="CarboxypepD_reg"/>
    <property type="match status" value="1"/>
</dbReference>
<evidence type="ECO:0000313" key="2">
    <source>
        <dbReference type="EMBL" id="MFD1364740.1"/>
    </source>
</evidence>
<keyword evidence="3" id="KW-1185">Reference proteome</keyword>
<dbReference type="RefSeq" id="WP_317791426.1">
    <property type="nucleotide sequence ID" value="NZ_AP028461.1"/>
</dbReference>
<feature type="chain" id="PRO_5046125956" evidence="1">
    <location>
        <begin position="33"/>
        <end position="218"/>
    </location>
</feature>
<reference evidence="3" key="1">
    <citation type="journal article" date="2019" name="Int. J. Syst. Evol. Microbiol.">
        <title>The Global Catalogue of Microorganisms (GCM) 10K type strain sequencing project: providing services to taxonomists for standard genome sequencing and annotation.</title>
        <authorList>
            <consortium name="The Broad Institute Genomics Platform"/>
            <consortium name="The Broad Institute Genome Sequencing Center for Infectious Disease"/>
            <person name="Wu L."/>
            <person name="Ma J."/>
        </authorList>
    </citation>
    <scope>NUCLEOTIDE SEQUENCE [LARGE SCALE GENOMIC DNA]</scope>
    <source>
        <strain evidence="3">CCM 7526</strain>
    </source>
</reference>
<evidence type="ECO:0000313" key="3">
    <source>
        <dbReference type="Proteomes" id="UP001597183"/>
    </source>
</evidence>
<protein>
    <submittedName>
        <fullName evidence="2">Carboxypeptidase regulatory-like domain-containing protein</fullName>
    </submittedName>
</protein>
<keyword evidence="1" id="KW-0732">Signal</keyword>
<evidence type="ECO:0000256" key="1">
    <source>
        <dbReference type="SAM" id="SignalP"/>
    </source>
</evidence>
<dbReference type="Proteomes" id="UP001597183">
    <property type="component" value="Unassembled WGS sequence"/>
</dbReference>
<name>A0ABW4A2Q4_9ACTN</name>
<dbReference type="SUPFAM" id="SSF49452">
    <property type="entry name" value="Starch-binding domain-like"/>
    <property type="match status" value="2"/>
</dbReference>